<evidence type="ECO:0000256" key="2">
    <source>
        <dbReference type="ARBA" id="ARBA00022771"/>
    </source>
</evidence>
<keyword evidence="2 4" id="KW-0479">Metal-binding</keyword>
<comment type="similarity">
    <text evidence="1">Belongs to the IAP family.</text>
</comment>
<dbReference type="InterPro" id="IPR050784">
    <property type="entry name" value="IAP"/>
</dbReference>
<name>A0ABQ9FG63_TEGGR</name>
<keyword evidence="2 4" id="KW-0863">Zinc-finger</keyword>
<dbReference type="CDD" id="cd16510">
    <property type="entry name" value="RING-HC_IAPs"/>
    <property type="match status" value="1"/>
</dbReference>
<dbReference type="InterPro" id="IPR001841">
    <property type="entry name" value="Znf_RING"/>
</dbReference>
<dbReference type="InterPro" id="IPR001370">
    <property type="entry name" value="BIR_rpt"/>
</dbReference>
<dbReference type="EMBL" id="JARBDR010000337">
    <property type="protein sequence ID" value="KAJ8315631.1"/>
    <property type="molecule type" value="Genomic_DNA"/>
</dbReference>
<accession>A0ABQ9FG63</accession>
<dbReference type="PROSITE" id="PS50089">
    <property type="entry name" value="ZF_RING_2"/>
    <property type="match status" value="1"/>
</dbReference>
<organism evidence="6 7">
    <name type="scientific">Tegillarca granosa</name>
    <name type="common">Malaysian cockle</name>
    <name type="synonym">Anadara granosa</name>
    <dbReference type="NCBI Taxonomy" id="220873"/>
    <lineage>
        <taxon>Eukaryota</taxon>
        <taxon>Metazoa</taxon>
        <taxon>Spiralia</taxon>
        <taxon>Lophotrochozoa</taxon>
        <taxon>Mollusca</taxon>
        <taxon>Bivalvia</taxon>
        <taxon>Autobranchia</taxon>
        <taxon>Pteriomorphia</taxon>
        <taxon>Arcoida</taxon>
        <taxon>Arcoidea</taxon>
        <taxon>Arcidae</taxon>
        <taxon>Tegillarca</taxon>
    </lineage>
</organism>
<evidence type="ECO:0000313" key="7">
    <source>
        <dbReference type="Proteomes" id="UP001217089"/>
    </source>
</evidence>
<dbReference type="InterPro" id="IPR013083">
    <property type="entry name" value="Znf_RING/FYVE/PHD"/>
</dbReference>
<dbReference type="SUPFAM" id="SSF57924">
    <property type="entry name" value="Inhibitor of apoptosis (IAP) repeat"/>
    <property type="match status" value="2"/>
</dbReference>
<evidence type="ECO:0000259" key="5">
    <source>
        <dbReference type="PROSITE" id="PS50089"/>
    </source>
</evidence>
<dbReference type="SMART" id="SM00184">
    <property type="entry name" value="RING"/>
    <property type="match status" value="1"/>
</dbReference>
<evidence type="ECO:0000256" key="3">
    <source>
        <dbReference type="ARBA" id="ARBA00022833"/>
    </source>
</evidence>
<dbReference type="PANTHER" id="PTHR10044:SF139">
    <property type="entry name" value="DEATH-ASSOCIATED INHIBITOR OF APOPTOSIS 2"/>
    <property type="match status" value="1"/>
</dbReference>
<dbReference type="CDD" id="cd00022">
    <property type="entry name" value="BIR"/>
    <property type="match status" value="2"/>
</dbReference>
<dbReference type="PANTHER" id="PTHR10044">
    <property type="entry name" value="INHIBITOR OF APOPTOSIS"/>
    <property type="match status" value="1"/>
</dbReference>
<dbReference type="Gene3D" id="1.10.1170.10">
    <property type="entry name" value="Inhibitor Of Apoptosis Protein (2mihbC-IAP-1), Chain A"/>
    <property type="match status" value="2"/>
</dbReference>
<dbReference type="Gene3D" id="3.30.40.10">
    <property type="entry name" value="Zinc/RING finger domain, C3HC4 (zinc finger)"/>
    <property type="match status" value="1"/>
</dbReference>
<comment type="caution">
    <text evidence="6">The sequence shown here is derived from an EMBL/GenBank/DDBJ whole genome shotgun (WGS) entry which is preliminary data.</text>
</comment>
<keyword evidence="3" id="KW-0862">Zinc</keyword>
<reference evidence="6 7" key="1">
    <citation type="submission" date="2022-12" db="EMBL/GenBank/DDBJ databases">
        <title>Chromosome-level genome of Tegillarca granosa.</title>
        <authorList>
            <person name="Kim J."/>
        </authorList>
    </citation>
    <scope>NUCLEOTIDE SEQUENCE [LARGE SCALE GENOMIC DNA]</scope>
    <source>
        <strain evidence="6">Teg-2019</strain>
        <tissue evidence="6">Adductor muscle</tissue>
    </source>
</reference>
<evidence type="ECO:0000256" key="1">
    <source>
        <dbReference type="ARBA" id="ARBA00006672"/>
    </source>
</evidence>
<gene>
    <name evidence="6" type="ORF">KUTeg_007781</name>
</gene>
<protein>
    <recommendedName>
        <fullName evidence="5">RING-type domain-containing protein</fullName>
    </recommendedName>
</protein>
<dbReference type="Pfam" id="PF00653">
    <property type="entry name" value="BIR"/>
    <property type="match status" value="2"/>
</dbReference>
<feature type="domain" description="RING-type" evidence="5">
    <location>
        <begin position="259"/>
        <end position="294"/>
    </location>
</feature>
<dbReference type="PROSITE" id="PS01282">
    <property type="entry name" value="BIR_REPEAT_1"/>
    <property type="match status" value="1"/>
</dbReference>
<evidence type="ECO:0000256" key="4">
    <source>
        <dbReference type="PROSITE-ProRule" id="PRU00175"/>
    </source>
</evidence>
<dbReference type="PROSITE" id="PS50143">
    <property type="entry name" value="BIR_REPEAT_2"/>
    <property type="match status" value="2"/>
</dbReference>
<evidence type="ECO:0000313" key="6">
    <source>
        <dbReference type="EMBL" id="KAJ8315631.1"/>
    </source>
</evidence>
<dbReference type="SMART" id="SM00238">
    <property type="entry name" value="BIR"/>
    <property type="match status" value="2"/>
</dbReference>
<dbReference type="Proteomes" id="UP001217089">
    <property type="component" value="Unassembled WGS sequence"/>
</dbReference>
<keyword evidence="7" id="KW-1185">Reference proteome</keyword>
<sequence length="309" mass="35558">MFTRKLCRGMEDGRGQSLRTRLSKYQDNSSLRRATILEHWPKEKTFISADDLVKDGFFCTGKGDRVQCCYCGGILNNWQKTDKVHVEHSRLFGQCPLIKNPYKCPEYADKLPRLKSFDNWPHQLKQKPEDLAHAGFFYLGLGDKTQCFWCGGILCDWEEADEPVIEHIKWFSKCPWMYIINDKDFVENCIKATPQSSVEEKVKSRTSVGSLVAAILEIEETMNTGTSPRDVPPRPPSGQFMDVKSLKKENEDMRERSNCKICREAEVNVVFVPCGHLVCCLSCSHSLRKCPICRKTITRSVKIFWYHGI</sequence>
<dbReference type="Pfam" id="PF13920">
    <property type="entry name" value="zf-C3HC4_3"/>
    <property type="match status" value="1"/>
</dbReference>
<proteinExistence type="inferred from homology"/>